<keyword evidence="1" id="KW-0175">Coiled coil</keyword>
<feature type="compositionally biased region" description="Polar residues" evidence="2">
    <location>
        <begin position="500"/>
        <end position="518"/>
    </location>
</feature>
<proteinExistence type="predicted"/>
<evidence type="ECO:0000256" key="2">
    <source>
        <dbReference type="SAM" id="MobiDB-lite"/>
    </source>
</evidence>
<dbReference type="AlphaFoldDB" id="A0A1I8FHK2"/>
<feature type="region of interest" description="Disordered" evidence="2">
    <location>
        <begin position="382"/>
        <end position="423"/>
    </location>
</feature>
<feature type="coiled-coil region" evidence="1">
    <location>
        <begin position="72"/>
        <end position="99"/>
    </location>
</feature>
<dbReference type="Proteomes" id="UP000095280">
    <property type="component" value="Unplaced"/>
</dbReference>
<evidence type="ECO:0000313" key="3">
    <source>
        <dbReference type="Proteomes" id="UP000095280"/>
    </source>
</evidence>
<dbReference type="SUPFAM" id="SSF50156">
    <property type="entry name" value="PDZ domain-like"/>
    <property type="match status" value="1"/>
</dbReference>
<feature type="compositionally biased region" description="Basic residues" evidence="2">
    <location>
        <begin position="775"/>
        <end position="792"/>
    </location>
</feature>
<feature type="region of interest" description="Disordered" evidence="2">
    <location>
        <begin position="1"/>
        <end position="43"/>
    </location>
</feature>
<keyword evidence="3" id="KW-1185">Reference proteome</keyword>
<evidence type="ECO:0000256" key="1">
    <source>
        <dbReference type="SAM" id="Coils"/>
    </source>
</evidence>
<accession>A0A1I8FHK2</accession>
<protein>
    <submittedName>
        <fullName evidence="4">PDZ domain-containing protein</fullName>
    </submittedName>
</protein>
<evidence type="ECO:0000313" key="4">
    <source>
        <dbReference type="WBParaSite" id="maker-unitig_34289-snap-gene-0.1-mRNA-1"/>
    </source>
</evidence>
<organism evidence="3 4">
    <name type="scientific">Macrostomum lignano</name>
    <dbReference type="NCBI Taxonomy" id="282301"/>
    <lineage>
        <taxon>Eukaryota</taxon>
        <taxon>Metazoa</taxon>
        <taxon>Spiralia</taxon>
        <taxon>Lophotrochozoa</taxon>
        <taxon>Platyhelminthes</taxon>
        <taxon>Rhabditophora</taxon>
        <taxon>Macrostomorpha</taxon>
        <taxon>Macrostomida</taxon>
        <taxon>Macrostomidae</taxon>
        <taxon>Macrostomum</taxon>
    </lineage>
</organism>
<reference evidence="4" key="1">
    <citation type="submission" date="2016-11" db="UniProtKB">
        <authorList>
            <consortium name="WormBaseParasite"/>
        </authorList>
    </citation>
    <scope>IDENTIFICATION</scope>
</reference>
<feature type="compositionally biased region" description="Low complexity" evidence="2">
    <location>
        <begin position="7"/>
        <end position="43"/>
    </location>
</feature>
<dbReference type="Gene3D" id="2.30.42.10">
    <property type="match status" value="1"/>
</dbReference>
<feature type="region of interest" description="Disordered" evidence="2">
    <location>
        <begin position="500"/>
        <end position="538"/>
    </location>
</feature>
<sequence length="895" mass="96425">RDCFPESPASSSSSIQLSQAAASSNSSNSSSSSSTTGQHSAAAGGAAATSCEALQSMCAALHRKQSEAASGLRASEQEKTTLRMQLDQLAAEARSLADDRLTLLRQRPASGSLREQENAQAVSTEWRKVMSERADVHEEIRQLTSRGELAEDPQRDEALEACRQRRCCAAVREAAAELAKLREEAGDLPPAAGTARCRSATGLCQQRASAHRGAPRRLRNLCEQLRRESERDQAVCRGTPTRCSACDRLRPAGGEKRQLANQLQEAAGRRQPVTGGPHQPLAVNDTSLYVLNVIPGSQADGKLRVNDQICRVNRSQRCRRSAEEVYAASAEPAPARASWRELHWLGRIRRGLSRLLRRPASRLLIAGRRVLTLKRVLQRRARLADPSRSTTDNADEMSTAATMRRRTAGRKTAGCGGHRNRRDRVLSIDGRQLDGLSLAEARQVLAECRTAGGSSGRAQLLMLSLQRPYASRDEVRAGPPSDVFRRQILLIDSGVTAATGSAQSPDSALSSMTKSPTGHCTGAGATRPIESESSVGRKRLRTRCSTAKLIVSDQQAAAGGSKAKEVEFRCANAARLRLHRRAERRSPPLTSWTPCFAATTGVEAGGGPVAAASAAEATAKKFATVRTAIISLTAPGGSGPGCVNTGQGDWRQPRKERPPLPFVFPTAGGAAGNRYCRRCRQRCLFFDHHHHQQQQLAASRHCSRPQPRLGVLSTSMANGQFVAPNRDQLLEADETIVRSHYERRPKSSGTQQPAVWPKPTSDCQLPPVLVAERNRQRRRQQRRQRRGRRRGHAGTSVARAGRPTLAGGARVQRSEFESPVRPAFRRPARARACPPSSADSGGCSNGIASRETGAAALSTHSAAGCGGGGVGCCFWNVEPSVDLGQGLCGKFESNK</sequence>
<dbReference type="InterPro" id="IPR036034">
    <property type="entry name" value="PDZ_sf"/>
</dbReference>
<name>A0A1I8FHK2_9PLAT</name>
<dbReference type="WBParaSite" id="maker-unitig_34289-snap-gene-0.1-mRNA-1">
    <property type="protein sequence ID" value="maker-unitig_34289-snap-gene-0.1-mRNA-1"/>
    <property type="gene ID" value="maker-unitig_34289-snap-gene-0.1"/>
</dbReference>
<feature type="region of interest" description="Disordered" evidence="2">
    <location>
        <begin position="740"/>
        <end position="844"/>
    </location>
</feature>